<organism evidence="6 7">
    <name type="scientific">Candidatus Pullilachnospira gallistercoris</name>
    <dbReference type="NCBI Taxonomy" id="2840911"/>
    <lineage>
        <taxon>Bacteria</taxon>
        <taxon>Bacillati</taxon>
        <taxon>Bacillota</taxon>
        <taxon>Clostridia</taxon>
        <taxon>Lachnospirales</taxon>
        <taxon>Lachnospiraceae</taxon>
        <taxon>Lachnospiraceae incertae sedis</taxon>
        <taxon>Candidatus Pullilachnospira</taxon>
    </lineage>
</organism>
<dbReference type="PROSITE" id="PS50889">
    <property type="entry name" value="S4"/>
    <property type="match status" value="1"/>
</dbReference>
<dbReference type="InterPro" id="IPR050343">
    <property type="entry name" value="RsuA_PseudoU_synthase"/>
</dbReference>
<reference evidence="6" key="1">
    <citation type="submission" date="2020-10" db="EMBL/GenBank/DDBJ databases">
        <authorList>
            <person name="Gilroy R."/>
        </authorList>
    </citation>
    <scope>NUCLEOTIDE SEQUENCE</scope>
    <source>
        <strain evidence="6">ChiSjej5B23-6657</strain>
    </source>
</reference>
<dbReference type="GO" id="GO:0120159">
    <property type="term" value="F:rRNA pseudouridine synthase activity"/>
    <property type="evidence" value="ECO:0007669"/>
    <property type="project" value="UniProtKB-ARBA"/>
</dbReference>
<evidence type="ECO:0000256" key="1">
    <source>
        <dbReference type="ARBA" id="ARBA00008348"/>
    </source>
</evidence>
<sequence length="244" mass="28044">MEETGVRLNKFLSAAGICSRREADREIEAGRVLVDGRPAVAGQKVLPGQKVTFRGRTVEEKPRPVLLMVNKPRGIVCTTQRRDRDNIVDFVRYPQRVYPVGRLDKESRGLILMTNQGELVNRILRGSERHEKEYLVQVDRPVTAEFLRKMASGLYLPDLDRTTRPCQVRRRGRNGFYIVLTQGWNRQIRRMCEACGYRVKDLQRIRIMNLLLGELPEGAYREVTEAEFAGLMRELEKTGGSRSV</sequence>
<dbReference type="GO" id="GO:0000455">
    <property type="term" value="P:enzyme-directed rRNA pseudouridine synthesis"/>
    <property type="evidence" value="ECO:0007669"/>
    <property type="project" value="UniProtKB-ARBA"/>
</dbReference>
<comment type="caution">
    <text evidence="6">The sequence shown here is derived from an EMBL/GenBank/DDBJ whole genome shotgun (WGS) entry which is preliminary data.</text>
</comment>
<dbReference type="FunFam" id="3.30.70.1560:FF:000002">
    <property type="entry name" value="Pseudouridine synthase"/>
    <property type="match status" value="1"/>
</dbReference>
<evidence type="ECO:0000313" key="6">
    <source>
        <dbReference type="EMBL" id="HIR71757.1"/>
    </source>
</evidence>
<evidence type="ECO:0000256" key="4">
    <source>
        <dbReference type="RuleBase" id="RU003887"/>
    </source>
</evidence>
<protein>
    <recommendedName>
        <fullName evidence="4">Pseudouridine synthase</fullName>
        <ecNumber evidence="4">5.4.99.-</ecNumber>
    </recommendedName>
</protein>
<dbReference type="PANTHER" id="PTHR47683">
    <property type="entry name" value="PSEUDOURIDINE SYNTHASE FAMILY PROTEIN-RELATED"/>
    <property type="match status" value="1"/>
</dbReference>
<dbReference type="AlphaFoldDB" id="A0A9D1EBG3"/>
<feature type="domain" description="RNA-binding S4" evidence="5">
    <location>
        <begin position="6"/>
        <end position="62"/>
    </location>
</feature>
<dbReference type="EC" id="5.4.99.-" evidence="4"/>
<evidence type="ECO:0000259" key="5">
    <source>
        <dbReference type="SMART" id="SM00363"/>
    </source>
</evidence>
<dbReference type="EMBL" id="DVHM01000183">
    <property type="protein sequence ID" value="HIR71757.1"/>
    <property type="molecule type" value="Genomic_DNA"/>
</dbReference>
<dbReference type="Gene3D" id="3.30.70.1560">
    <property type="entry name" value="Alpha-L RNA-binding motif"/>
    <property type="match status" value="1"/>
</dbReference>
<dbReference type="NCBIfam" id="TIGR00093">
    <property type="entry name" value="pseudouridine synthase"/>
    <property type="match status" value="1"/>
</dbReference>
<keyword evidence="3" id="KW-0694">RNA-binding</keyword>
<dbReference type="InterPro" id="IPR000748">
    <property type="entry name" value="PsdUridine_synth_RsuA/RluB/E/F"/>
</dbReference>
<dbReference type="InterPro" id="IPR020103">
    <property type="entry name" value="PsdUridine_synth_cat_dom_sf"/>
</dbReference>
<accession>A0A9D1EBG3</accession>
<dbReference type="FunFam" id="3.10.290.10:FF:000003">
    <property type="entry name" value="Pseudouridine synthase"/>
    <property type="match status" value="1"/>
</dbReference>
<dbReference type="PROSITE" id="PS01149">
    <property type="entry name" value="PSI_RSU"/>
    <property type="match status" value="1"/>
</dbReference>
<dbReference type="Gene3D" id="3.30.70.580">
    <property type="entry name" value="Pseudouridine synthase I, catalytic domain, N-terminal subdomain"/>
    <property type="match status" value="1"/>
</dbReference>
<dbReference type="Pfam" id="PF01479">
    <property type="entry name" value="S4"/>
    <property type="match status" value="1"/>
</dbReference>
<dbReference type="InterPro" id="IPR036986">
    <property type="entry name" value="S4_RNA-bd_sf"/>
</dbReference>
<dbReference type="GO" id="GO:0003723">
    <property type="term" value="F:RNA binding"/>
    <property type="evidence" value="ECO:0007669"/>
    <property type="project" value="UniProtKB-KW"/>
</dbReference>
<dbReference type="InterPro" id="IPR020094">
    <property type="entry name" value="TruA/RsuA/RluB/E/F_N"/>
</dbReference>
<proteinExistence type="inferred from homology"/>
<evidence type="ECO:0000256" key="3">
    <source>
        <dbReference type="PROSITE-ProRule" id="PRU00182"/>
    </source>
</evidence>
<dbReference type="PANTHER" id="PTHR47683:SF2">
    <property type="entry name" value="RNA-BINDING S4 DOMAIN-CONTAINING PROTEIN"/>
    <property type="match status" value="1"/>
</dbReference>
<dbReference type="SUPFAM" id="SSF55120">
    <property type="entry name" value="Pseudouridine synthase"/>
    <property type="match status" value="1"/>
</dbReference>
<evidence type="ECO:0000313" key="7">
    <source>
        <dbReference type="Proteomes" id="UP000823912"/>
    </source>
</evidence>
<dbReference type="Pfam" id="PF00849">
    <property type="entry name" value="PseudoU_synth_2"/>
    <property type="match status" value="1"/>
</dbReference>
<dbReference type="InterPro" id="IPR006145">
    <property type="entry name" value="PsdUridine_synth_RsuA/RluA"/>
</dbReference>
<evidence type="ECO:0000256" key="2">
    <source>
        <dbReference type="ARBA" id="ARBA00023235"/>
    </source>
</evidence>
<reference evidence="6" key="2">
    <citation type="journal article" date="2021" name="PeerJ">
        <title>Extensive microbial diversity within the chicken gut microbiome revealed by metagenomics and culture.</title>
        <authorList>
            <person name="Gilroy R."/>
            <person name="Ravi A."/>
            <person name="Getino M."/>
            <person name="Pursley I."/>
            <person name="Horton D.L."/>
            <person name="Alikhan N.F."/>
            <person name="Baker D."/>
            <person name="Gharbi K."/>
            <person name="Hall N."/>
            <person name="Watson M."/>
            <person name="Adriaenssens E.M."/>
            <person name="Foster-Nyarko E."/>
            <person name="Jarju S."/>
            <person name="Secka A."/>
            <person name="Antonio M."/>
            <person name="Oren A."/>
            <person name="Chaudhuri R.R."/>
            <person name="La Ragione R."/>
            <person name="Hildebrand F."/>
            <person name="Pallen M.J."/>
        </authorList>
    </citation>
    <scope>NUCLEOTIDE SEQUENCE</scope>
    <source>
        <strain evidence="6">ChiSjej5B23-6657</strain>
    </source>
</reference>
<dbReference type="CDD" id="cd00165">
    <property type="entry name" value="S4"/>
    <property type="match status" value="1"/>
</dbReference>
<keyword evidence="2 4" id="KW-0413">Isomerase</keyword>
<comment type="similarity">
    <text evidence="1 4">Belongs to the pseudouridine synthase RsuA family.</text>
</comment>
<dbReference type="Gene3D" id="3.10.290.10">
    <property type="entry name" value="RNA-binding S4 domain"/>
    <property type="match status" value="1"/>
</dbReference>
<name>A0A9D1EBG3_9FIRM</name>
<dbReference type="InterPro" id="IPR018496">
    <property type="entry name" value="PsdUridine_synth_RsuA/RluB_CS"/>
</dbReference>
<dbReference type="SUPFAM" id="SSF55174">
    <property type="entry name" value="Alpha-L RNA-binding motif"/>
    <property type="match status" value="1"/>
</dbReference>
<gene>
    <name evidence="6" type="ORF">IAA55_10840</name>
</gene>
<dbReference type="InterPro" id="IPR042092">
    <property type="entry name" value="PsdUridine_s_RsuA/RluB/E/F_cat"/>
</dbReference>
<dbReference type="SMART" id="SM00363">
    <property type="entry name" value="S4"/>
    <property type="match status" value="1"/>
</dbReference>
<dbReference type="InterPro" id="IPR002942">
    <property type="entry name" value="S4_RNA-bd"/>
</dbReference>
<dbReference type="Proteomes" id="UP000823912">
    <property type="component" value="Unassembled WGS sequence"/>
</dbReference>